<reference evidence="2" key="1">
    <citation type="submission" date="2020-08" db="EMBL/GenBank/DDBJ databases">
        <authorList>
            <person name="Hu Y."/>
            <person name="Nguyen S.V."/>
            <person name="Li F."/>
            <person name="Fanning S."/>
        </authorList>
    </citation>
    <scope>NUCLEOTIDE SEQUENCE</scope>
    <source>
        <strain evidence="2">SYSU D8009</strain>
    </source>
</reference>
<feature type="compositionally biased region" description="Low complexity" evidence="1">
    <location>
        <begin position="8"/>
        <end position="25"/>
    </location>
</feature>
<organism evidence="2 3">
    <name type="scientific">Siccirubricoccus deserti</name>
    <dbReference type="NCBI Taxonomy" id="2013562"/>
    <lineage>
        <taxon>Bacteria</taxon>
        <taxon>Pseudomonadati</taxon>
        <taxon>Pseudomonadota</taxon>
        <taxon>Alphaproteobacteria</taxon>
        <taxon>Acetobacterales</taxon>
        <taxon>Roseomonadaceae</taxon>
        <taxon>Siccirubricoccus</taxon>
    </lineage>
</organism>
<dbReference type="EMBL" id="JACOMF010000003">
    <property type="protein sequence ID" value="MBC4014461.1"/>
    <property type="molecule type" value="Genomic_DNA"/>
</dbReference>
<keyword evidence="3" id="KW-1185">Reference proteome</keyword>
<gene>
    <name evidence="2" type="ORF">H7965_03910</name>
</gene>
<accession>A0A9X0QV20</accession>
<dbReference type="RefSeq" id="WP_186769230.1">
    <property type="nucleotide sequence ID" value="NZ_JACOMF010000003.1"/>
</dbReference>
<feature type="compositionally biased region" description="Basic and acidic residues" evidence="1">
    <location>
        <begin position="26"/>
        <end position="35"/>
    </location>
</feature>
<name>A0A9X0QV20_9PROT</name>
<feature type="compositionally biased region" description="Basic and acidic residues" evidence="1">
    <location>
        <begin position="43"/>
        <end position="61"/>
    </location>
</feature>
<feature type="region of interest" description="Disordered" evidence="1">
    <location>
        <begin position="1"/>
        <end position="68"/>
    </location>
</feature>
<proteinExistence type="predicted"/>
<evidence type="ECO:0000313" key="2">
    <source>
        <dbReference type="EMBL" id="MBC4014461.1"/>
    </source>
</evidence>
<dbReference type="AlphaFoldDB" id="A0A9X0QV20"/>
<protein>
    <submittedName>
        <fullName evidence="2">Uncharacterized protein</fullName>
    </submittedName>
</protein>
<evidence type="ECO:0000256" key="1">
    <source>
        <dbReference type="SAM" id="MobiDB-lite"/>
    </source>
</evidence>
<sequence length="68" mass="7485">MADKQSSGQHQKAGGQPQGQQQRGQMSHDDRRQESGRMGGEPPRQDEQPGKRSQMEREKANKGKGSPA</sequence>
<dbReference type="Proteomes" id="UP000600101">
    <property type="component" value="Unassembled WGS sequence"/>
</dbReference>
<evidence type="ECO:0000313" key="3">
    <source>
        <dbReference type="Proteomes" id="UP000600101"/>
    </source>
</evidence>
<comment type="caution">
    <text evidence="2">The sequence shown here is derived from an EMBL/GenBank/DDBJ whole genome shotgun (WGS) entry which is preliminary data.</text>
</comment>